<feature type="domain" description="Protein kinase" evidence="6">
    <location>
        <begin position="17"/>
        <end position="268"/>
    </location>
</feature>
<proteinExistence type="predicted"/>
<reference evidence="8" key="1">
    <citation type="journal article" date="2023" name="Int. J. Syst. Evol. Microbiol.">
        <title>Mesoterricola silvestris gen. nov., sp. nov., Mesoterricola sediminis sp. nov., Geothrix oryzae sp. nov., Geothrix edaphica sp. nov., Geothrix rubra sp. nov., and Geothrix limicola sp. nov., six novel members of Acidobacteriota isolated from soils.</title>
        <authorList>
            <person name="Itoh H."/>
            <person name="Sugisawa Y."/>
            <person name="Mise K."/>
            <person name="Xu Z."/>
            <person name="Kuniyasu M."/>
            <person name="Ushijima N."/>
            <person name="Kawano K."/>
            <person name="Kobayashi E."/>
            <person name="Shiratori Y."/>
            <person name="Masuda Y."/>
            <person name="Senoo K."/>
        </authorList>
    </citation>
    <scope>NUCLEOTIDE SEQUENCE [LARGE SCALE GENOMIC DNA]</scope>
    <source>
        <strain evidence="8">W79</strain>
    </source>
</reference>
<evidence type="ECO:0000256" key="3">
    <source>
        <dbReference type="ARBA" id="ARBA00022777"/>
    </source>
</evidence>
<gene>
    <name evidence="7" type="ORF">METEAL_21280</name>
</gene>
<evidence type="ECO:0000313" key="7">
    <source>
        <dbReference type="EMBL" id="BDU72954.1"/>
    </source>
</evidence>
<feature type="region of interest" description="Disordered" evidence="5">
    <location>
        <begin position="386"/>
        <end position="405"/>
    </location>
</feature>
<dbReference type="InterPro" id="IPR011009">
    <property type="entry name" value="Kinase-like_dom_sf"/>
</dbReference>
<dbReference type="KEGG" id="msil:METEAL_21280"/>
<dbReference type="InterPro" id="IPR008271">
    <property type="entry name" value="Ser/Thr_kinase_AS"/>
</dbReference>
<keyword evidence="1" id="KW-0808">Transferase</keyword>
<dbReference type="PANTHER" id="PTHR43289">
    <property type="entry name" value="MITOGEN-ACTIVATED PROTEIN KINASE KINASE KINASE 20-RELATED"/>
    <property type="match status" value="1"/>
</dbReference>
<dbReference type="SMART" id="SM00220">
    <property type="entry name" value="S_TKc"/>
    <property type="match status" value="1"/>
</dbReference>
<dbReference type="RefSeq" id="WP_316415862.1">
    <property type="nucleotide sequence ID" value="NZ_AP027080.1"/>
</dbReference>
<evidence type="ECO:0000256" key="2">
    <source>
        <dbReference type="ARBA" id="ARBA00022741"/>
    </source>
</evidence>
<dbReference type="Proteomes" id="UP001238179">
    <property type="component" value="Chromosome"/>
</dbReference>
<dbReference type="InterPro" id="IPR000719">
    <property type="entry name" value="Prot_kinase_dom"/>
</dbReference>
<dbReference type="Gene3D" id="1.10.510.10">
    <property type="entry name" value="Transferase(Phosphotransferase) domain 1"/>
    <property type="match status" value="1"/>
</dbReference>
<keyword evidence="4" id="KW-0067">ATP-binding</keyword>
<sequence>MSKLKTPATFETTFGSYEVTELIGEGGAGRVYGGTGLDGRPIALKVLSEERASKEKRGRFKNEIAFLARNNHPNIVTVLDHGIATSGSIKGPFYVMPRYSRSLRQLMKDGMKPGDVLPLFAQFLDGVEAAHLQKVVHRDLKPENILLDAGGKTPAIADFGIAKFNEDVIATLVETSPAQRLANFQYAAPEQRTPGKEAGVGSDLYALGLMLNEMYTGAVPHGTDYKTIASVFPEMGFLDEIVTKMLKQQPQDRPGSIAEIKALIQRYQSKAVSLQRLSKIDNTVIPEGKVDDPLAFEPPKLVNFDWDGENLTLILDRPVSYEWIAAVKDLRGSYSSVMGKGPETFFFKGNRATVAAQEYQVQQIIDLFKPWLPMATQRLRQKLEDANQRAEAERKTKQRQEREAEERRVNLLRNIRI</sequence>
<dbReference type="AlphaFoldDB" id="A0AA48GKM0"/>
<dbReference type="CDD" id="cd14014">
    <property type="entry name" value="STKc_PknB_like"/>
    <property type="match status" value="1"/>
</dbReference>
<dbReference type="SUPFAM" id="SSF56112">
    <property type="entry name" value="Protein kinase-like (PK-like)"/>
    <property type="match status" value="1"/>
</dbReference>
<keyword evidence="2" id="KW-0547">Nucleotide-binding</keyword>
<keyword evidence="3" id="KW-0418">Kinase</keyword>
<protein>
    <recommendedName>
        <fullName evidence="6">Protein kinase domain-containing protein</fullName>
    </recommendedName>
</protein>
<dbReference type="Pfam" id="PF00069">
    <property type="entry name" value="Pkinase"/>
    <property type="match status" value="1"/>
</dbReference>
<evidence type="ECO:0000256" key="5">
    <source>
        <dbReference type="SAM" id="MobiDB-lite"/>
    </source>
</evidence>
<dbReference type="GO" id="GO:0004674">
    <property type="term" value="F:protein serine/threonine kinase activity"/>
    <property type="evidence" value="ECO:0007669"/>
    <property type="project" value="TreeGrafter"/>
</dbReference>
<dbReference type="PANTHER" id="PTHR43289:SF34">
    <property type="entry name" value="SERINE_THREONINE-PROTEIN KINASE YBDM-RELATED"/>
    <property type="match status" value="1"/>
</dbReference>
<dbReference type="EMBL" id="AP027080">
    <property type="protein sequence ID" value="BDU72954.1"/>
    <property type="molecule type" value="Genomic_DNA"/>
</dbReference>
<evidence type="ECO:0000313" key="8">
    <source>
        <dbReference type="Proteomes" id="UP001238179"/>
    </source>
</evidence>
<dbReference type="PROSITE" id="PS00108">
    <property type="entry name" value="PROTEIN_KINASE_ST"/>
    <property type="match status" value="1"/>
</dbReference>
<keyword evidence="8" id="KW-1185">Reference proteome</keyword>
<organism evidence="7 8">
    <name type="scientific">Mesoterricola silvestris</name>
    <dbReference type="NCBI Taxonomy" id="2927979"/>
    <lineage>
        <taxon>Bacteria</taxon>
        <taxon>Pseudomonadati</taxon>
        <taxon>Acidobacteriota</taxon>
        <taxon>Holophagae</taxon>
        <taxon>Holophagales</taxon>
        <taxon>Holophagaceae</taxon>
        <taxon>Mesoterricola</taxon>
    </lineage>
</organism>
<accession>A0AA48GKM0</accession>
<evidence type="ECO:0000256" key="1">
    <source>
        <dbReference type="ARBA" id="ARBA00022679"/>
    </source>
</evidence>
<name>A0AA48GKM0_9BACT</name>
<dbReference type="PROSITE" id="PS50011">
    <property type="entry name" value="PROTEIN_KINASE_DOM"/>
    <property type="match status" value="1"/>
</dbReference>
<dbReference type="GO" id="GO:0005524">
    <property type="term" value="F:ATP binding"/>
    <property type="evidence" value="ECO:0007669"/>
    <property type="project" value="UniProtKB-KW"/>
</dbReference>
<evidence type="ECO:0000259" key="6">
    <source>
        <dbReference type="PROSITE" id="PS50011"/>
    </source>
</evidence>
<evidence type="ECO:0000256" key="4">
    <source>
        <dbReference type="ARBA" id="ARBA00022840"/>
    </source>
</evidence>